<proteinExistence type="predicted"/>
<protein>
    <submittedName>
        <fullName evidence="2">Uncharacterized protein</fullName>
    </submittedName>
</protein>
<evidence type="ECO:0000256" key="1">
    <source>
        <dbReference type="SAM" id="Phobius"/>
    </source>
</evidence>
<comment type="caution">
    <text evidence="2">The sequence shown here is derived from an EMBL/GenBank/DDBJ whole genome shotgun (WGS) entry which is preliminary data.</text>
</comment>
<organism evidence="2 3">
    <name type="scientific">Podospora fimiseda</name>
    <dbReference type="NCBI Taxonomy" id="252190"/>
    <lineage>
        <taxon>Eukaryota</taxon>
        <taxon>Fungi</taxon>
        <taxon>Dikarya</taxon>
        <taxon>Ascomycota</taxon>
        <taxon>Pezizomycotina</taxon>
        <taxon>Sordariomycetes</taxon>
        <taxon>Sordariomycetidae</taxon>
        <taxon>Sordariales</taxon>
        <taxon>Podosporaceae</taxon>
        <taxon>Podospora</taxon>
    </lineage>
</organism>
<reference evidence="2" key="2">
    <citation type="submission" date="2023-05" db="EMBL/GenBank/DDBJ databases">
        <authorList>
            <consortium name="Lawrence Berkeley National Laboratory"/>
            <person name="Steindorff A."/>
            <person name="Hensen N."/>
            <person name="Bonometti L."/>
            <person name="Westerberg I."/>
            <person name="Brannstrom I.O."/>
            <person name="Guillou S."/>
            <person name="Cros-Aarteil S."/>
            <person name="Calhoun S."/>
            <person name="Haridas S."/>
            <person name="Kuo A."/>
            <person name="Mondo S."/>
            <person name="Pangilinan J."/>
            <person name="Riley R."/>
            <person name="Labutti K."/>
            <person name="Andreopoulos B."/>
            <person name="Lipzen A."/>
            <person name="Chen C."/>
            <person name="Yanf M."/>
            <person name="Daum C."/>
            <person name="Ng V."/>
            <person name="Clum A."/>
            <person name="Ohm R."/>
            <person name="Martin F."/>
            <person name="Silar P."/>
            <person name="Natvig D."/>
            <person name="Lalanne C."/>
            <person name="Gautier V."/>
            <person name="Ament-Velasquez S.L."/>
            <person name="Kruys A."/>
            <person name="Hutchinson M.I."/>
            <person name="Powell A.J."/>
            <person name="Barry K."/>
            <person name="Miller A.N."/>
            <person name="Grigoriev I.V."/>
            <person name="Debuchy R."/>
            <person name="Gladieux P."/>
            <person name="Thoren M.H."/>
            <person name="Johannesson H."/>
        </authorList>
    </citation>
    <scope>NUCLEOTIDE SEQUENCE</scope>
    <source>
        <strain evidence="2">CBS 990.96</strain>
    </source>
</reference>
<evidence type="ECO:0000313" key="2">
    <source>
        <dbReference type="EMBL" id="KAK4232491.1"/>
    </source>
</evidence>
<keyword evidence="1" id="KW-0812">Transmembrane</keyword>
<feature type="transmembrane region" description="Helical" evidence="1">
    <location>
        <begin position="22"/>
        <end position="44"/>
    </location>
</feature>
<keyword evidence="3" id="KW-1185">Reference proteome</keyword>
<accession>A0AAN7BZF3</accession>
<reference evidence="2" key="1">
    <citation type="journal article" date="2023" name="Mol. Phylogenet. Evol.">
        <title>Genome-scale phylogeny and comparative genomics of the fungal order Sordariales.</title>
        <authorList>
            <person name="Hensen N."/>
            <person name="Bonometti L."/>
            <person name="Westerberg I."/>
            <person name="Brannstrom I.O."/>
            <person name="Guillou S."/>
            <person name="Cros-Aarteil S."/>
            <person name="Calhoun S."/>
            <person name="Haridas S."/>
            <person name="Kuo A."/>
            <person name="Mondo S."/>
            <person name="Pangilinan J."/>
            <person name="Riley R."/>
            <person name="LaButti K."/>
            <person name="Andreopoulos B."/>
            <person name="Lipzen A."/>
            <person name="Chen C."/>
            <person name="Yan M."/>
            <person name="Daum C."/>
            <person name="Ng V."/>
            <person name="Clum A."/>
            <person name="Steindorff A."/>
            <person name="Ohm R.A."/>
            <person name="Martin F."/>
            <person name="Silar P."/>
            <person name="Natvig D.O."/>
            <person name="Lalanne C."/>
            <person name="Gautier V."/>
            <person name="Ament-Velasquez S.L."/>
            <person name="Kruys A."/>
            <person name="Hutchinson M.I."/>
            <person name="Powell A.J."/>
            <person name="Barry K."/>
            <person name="Miller A.N."/>
            <person name="Grigoriev I.V."/>
            <person name="Debuchy R."/>
            <person name="Gladieux P."/>
            <person name="Hiltunen Thoren M."/>
            <person name="Johannesson H."/>
        </authorList>
    </citation>
    <scope>NUCLEOTIDE SEQUENCE</scope>
    <source>
        <strain evidence="2">CBS 990.96</strain>
    </source>
</reference>
<dbReference type="EMBL" id="MU865287">
    <property type="protein sequence ID" value="KAK4232491.1"/>
    <property type="molecule type" value="Genomic_DNA"/>
</dbReference>
<dbReference type="AlphaFoldDB" id="A0AAN7BZF3"/>
<sequence length="142" mass="16023">MGRGRESSAASLLPWHTASGTWGYIVHFGGIRAQFWLVSWLWVVGQQRRLRCERSGYIAKDAFMLVGVRLARAVALWLCKDGFETTSMTELPCFPDAQTANQRQFPTIFQLAASHSCLAVWPGEISHARLLQHVALPVYQEF</sequence>
<evidence type="ECO:0000313" key="3">
    <source>
        <dbReference type="Proteomes" id="UP001301958"/>
    </source>
</evidence>
<keyword evidence="1" id="KW-0472">Membrane</keyword>
<gene>
    <name evidence="2" type="ORF">QBC38DRAFT_540601</name>
</gene>
<keyword evidence="1" id="KW-1133">Transmembrane helix</keyword>
<name>A0AAN7BZF3_9PEZI</name>
<dbReference type="Proteomes" id="UP001301958">
    <property type="component" value="Unassembled WGS sequence"/>
</dbReference>